<dbReference type="InterPro" id="IPR001091">
    <property type="entry name" value="RM_Methyltransferase"/>
</dbReference>
<proteinExistence type="inferred from homology"/>
<dbReference type="EC" id="2.1.1.113" evidence="4"/>
<dbReference type="KEGG" id="nct:NMSP_0378"/>
<keyword evidence="3 6" id="KW-0808">Transferase</keyword>
<evidence type="ECO:0000256" key="3">
    <source>
        <dbReference type="ARBA" id="ARBA00022679"/>
    </source>
</evidence>
<evidence type="ECO:0000256" key="2">
    <source>
        <dbReference type="ARBA" id="ARBA00022603"/>
    </source>
</evidence>
<comment type="similarity">
    <text evidence="1 4">Belongs to the N(4)/N(6)-methyltransferase family.</text>
</comment>
<dbReference type="InterPro" id="IPR002052">
    <property type="entry name" value="DNA_methylase_N6_adenine_CS"/>
</dbReference>
<keyword evidence="7" id="KW-1185">Reference proteome</keyword>
<dbReference type="InterPro" id="IPR002941">
    <property type="entry name" value="DNA_methylase_N4/N6"/>
</dbReference>
<keyword evidence="4" id="KW-0680">Restriction system</keyword>
<protein>
    <recommendedName>
        <fullName evidence="4">Type II methyltransferase</fullName>
        <ecNumber evidence="4">2.1.1.113</ecNumber>
    </recommendedName>
    <alternativeName>
        <fullName evidence="4">N-4 cytosine-specific methyltransferase</fullName>
    </alternativeName>
</protein>
<dbReference type="GO" id="GO:0032259">
    <property type="term" value="P:methylation"/>
    <property type="evidence" value="ECO:0007669"/>
    <property type="project" value="UniProtKB-KW"/>
</dbReference>
<accession>A0A2Z2HIL1</accession>
<dbReference type="Pfam" id="PF01555">
    <property type="entry name" value="N6_N4_Mtase"/>
    <property type="match status" value="1"/>
</dbReference>
<dbReference type="PROSITE" id="PS00092">
    <property type="entry name" value="N6_MTASE"/>
    <property type="match status" value="1"/>
</dbReference>
<evidence type="ECO:0000256" key="1">
    <source>
        <dbReference type="ARBA" id="ARBA00006594"/>
    </source>
</evidence>
<dbReference type="GO" id="GO:0009307">
    <property type="term" value="P:DNA restriction-modification system"/>
    <property type="evidence" value="ECO:0007669"/>
    <property type="project" value="UniProtKB-KW"/>
</dbReference>
<sequence>MIYCLISLLTNEIINLETIFNLKMKKVEINKIYNENCIDGMKLIPKNKINLVITDPPFAINFKAKKANYNRTASRVLSGYNEIKPEDYYDFTFSWMSEVFRILKDSGSMYVFSGWNNLKDILRALDDVGFITINHIIWKYQFGVVTKKKFVTSHYHCLYVCKDDKQRKFFPFSRFKKDDKSEDGRSLHYRDKEDVWDIKREYWSGDEKTPTKLPSEIIKKLLEYSSEKKDIVFDPFLGSGQTAVVSKSLNRRYLGFEIVPDYYKFAKKRLDKNLYRIKQSK</sequence>
<dbReference type="Gene3D" id="3.40.50.150">
    <property type="entry name" value="Vaccinia Virus protein VP39"/>
    <property type="match status" value="1"/>
</dbReference>
<evidence type="ECO:0000259" key="5">
    <source>
        <dbReference type="Pfam" id="PF01555"/>
    </source>
</evidence>
<evidence type="ECO:0000313" key="7">
    <source>
        <dbReference type="Proteomes" id="UP000249949"/>
    </source>
</evidence>
<dbReference type="PANTHER" id="PTHR13370:SF3">
    <property type="entry name" value="TRNA (GUANINE(10)-N2)-METHYLTRANSFERASE HOMOLOG"/>
    <property type="match status" value="1"/>
</dbReference>
<dbReference type="Proteomes" id="UP000249949">
    <property type="component" value="Chromosome"/>
</dbReference>
<keyword evidence="4" id="KW-0949">S-adenosyl-L-methionine</keyword>
<gene>
    <name evidence="6" type="primary">mjaVM</name>
    <name evidence="6" type="ORF">NMSP_0378</name>
</gene>
<organism evidence="6 7">
    <name type="scientific">Candidatus Nitrosomarinus catalinensis</name>
    <dbReference type="NCBI Taxonomy" id="1898749"/>
    <lineage>
        <taxon>Archaea</taxon>
        <taxon>Nitrososphaerota</taxon>
        <taxon>Nitrososphaeria</taxon>
        <taxon>Nitrosopumilales</taxon>
        <taxon>Nitrosopumilaceae</taxon>
        <taxon>Candidatus Nitrosomarinus</taxon>
    </lineage>
</organism>
<keyword evidence="2 4" id="KW-0489">Methyltransferase</keyword>
<dbReference type="PRINTS" id="PR00508">
    <property type="entry name" value="S21N4MTFRASE"/>
</dbReference>
<dbReference type="GO" id="GO:0008170">
    <property type="term" value="F:N-methyltransferase activity"/>
    <property type="evidence" value="ECO:0007669"/>
    <property type="project" value="InterPro"/>
</dbReference>
<dbReference type="GO" id="GO:0015667">
    <property type="term" value="F:site-specific DNA-methyltransferase (cytosine-N4-specific) activity"/>
    <property type="evidence" value="ECO:0007669"/>
    <property type="project" value="UniProtKB-EC"/>
</dbReference>
<dbReference type="GO" id="GO:0003677">
    <property type="term" value="F:DNA binding"/>
    <property type="evidence" value="ECO:0007669"/>
    <property type="project" value="InterPro"/>
</dbReference>
<dbReference type="EMBL" id="CP021324">
    <property type="protein sequence ID" value="ARS64001.1"/>
    <property type="molecule type" value="Genomic_DNA"/>
</dbReference>
<dbReference type="REBASE" id="202296">
    <property type="entry name" value="M.Nca01I"/>
</dbReference>
<name>A0A2Z2HIL1_9ARCH</name>
<evidence type="ECO:0000313" key="6">
    <source>
        <dbReference type="EMBL" id="ARS64001.1"/>
    </source>
</evidence>
<comment type="catalytic activity">
    <reaction evidence="4">
        <text>a 2'-deoxycytidine in DNA + S-adenosyl-L-methionine = an N(4)-methyl-2'-deoxycytidine in DNA + S-adenosyl-L-homocysteine + H(+)</text>
        <dbReference type="Rhea" id="RHEA:16857"/>
        <dbReference type="Rhea" id="RHEA-COMP:11369"/>
        <dbReference type="Rhea" id="RHEA-COMP:13674"/>
        <dbReference type="ChEBI" id="CHEBI:15378"/>
        <dbReference type="ChEBI" id="CHEBI:57856"/>
        <dbReference type="ChEBI" id="CHEBI:59789"/>
        <dbReference type="ChEBI" id="CHEBI:85452"/>
        <dbReference type="ChEBI" id="CHEBI:137933"/>
        <dbReference type="EC" id="2.1.1.113"/>
    </reaction>
</comment>
<dbReference type="SUPFAM" id="SSF53335">
    <property type="entry name" value="S-adenosyl-L-methionine-dependent methyltransferases"/>
    <property type="match status" value="1"/>
</dbReference>
<reference evidence="6 7" key="1">
    <citation type="journal article" date="2017" name="Environ. Microbiol.">
        <title>Genome and epigenome of a novel marine Thaumarchaeota strain suggest viral infection, phosphorothioation DNA modification and multiple restriction systems.</title>
        <authorList>
            <person name="Ahlgren N.A."/>
            <person name="Chen Y."/>
            <person name="Needham D.M."/>
            <person name="Parada A.E."/>
            <person name="Sachdeva R."/>
            <person name="Trinh V."/>
            <person name="Chen T."/>
            <person name="Fuhrman J.A."/>
        </authorList>
    </citation>
    <scope>NUCLEOTIDE SEQUENCE [LARGE SCALE GENOMIC DNA]</scope>
    <source>
        <strain evidence="6 7">SPOT01</strain>
    </source>
</reference>
<dbReference type="GO" id="GO:0005737">
    <property type="term" value="C:cytoplasm"/>
    <property type="evidence" value="ECO:0007669"/>
    <property type="project" value="TreeGrafter"/>
</dbReference>
<evidence type="ECO:0000256" key="4">
    <source>
        <dbReference type="RuleBase" id="RU362026"/>
    </source>
</evidence>
<dbReference type="AlphaFoldDB" id="A0A2Z2HIL1"/>
<dbReference type="InterPro" id="IPR029063">
    <property type="entry name" value="SAM-dependent_MTases_sf"/>
</dbReference>
<dbReference type="PANTHER" id="PTHR13370">
    <property type="entry name" value="RNA METHYLASE-RELATED"/>
    <property type="match status" value="1"/>
</dbReference>
<feature type="domain" description="DNA methylase N-4/N-6" evidence="5">
    <location>
        <begin position="49"/>
        <end position="268"/>
    </location>
</feature>